<feature type="compositionally biased region" description="Polar residues" evidence="1">
    <location>
        <begin position="30"/>
        <end position="41"/>
    </location>
</feature>
<proteinExistence type="predicted"/>
<reference evidence="2 3" key="1">
    <citation type="submission" date="2016-02" db="EMBL/GenBank/DDBJ databases">
        <title>Band-tailed pigeon sequencing and assembly.</title>
        <authorList>
            <person name="Soares A.E."/>
            <person name="Novak B.J."/>
            <person name="Rice E.S."/>
            <person name="O'Connell B."/>
            <person name="Chang D."/>
            <person name="Weber S."/>
            <person name="Shapiro B."/>
        </authorList>
    </citation>
    <scope>NUCLEOTIDE SEQUENCE [LARGE SCALE GENOMIC DNA]</scope>
    <source>
        <strain evidence="2">BTP2013</strain>
        <tissue evidence="2">Blood</tissue>
    </source>
</reference>
<accession>A0A1V4KUW6</accession>
<feature type="region of interest" description="Disordered" evidence="1">
    <location>
        <begin position="1"/>
        <end position="41"/>
    </location>
</feature>
<keyword evidence="3" id="KW-1185">Reference proteome</keyword>
<gene>
    <name evidence="2" type="ORF">AV530_008203</name>
</gene>
<evidence type="ECO:0000313" key="3">
    <source>
        <dbReference type="Proteomes" id="UP000190648"/>
    </source>
</evidence>
<organism evidence="2 3">
    <name type="scientific">Patagioenas fasciata monilis</name>
    <dbReference type="NCBI Taxonomy" id="372326"/>
    <lineage>
        <taxon>Eukaryota</taxon>
        <taxon>Metazoa</taxon>
        <taxon>Chordata</taxon>
        <taxon>Craniata</taxon>
        <taxon>Vertebrata</taxon>
        <taxon>Euteleostomi</taxon>
        <taxon>Archelosauria</taxon>
        <taxon>Archosauria</taxon>
        <taxon>Dinosauria</taxon>
        <taxon>Saurischia</taxon>
        <taxon>Theropoda</taxon>
        <taxon>Coelurosauria</taxon>
        <taxon>Aves</taxon>
        <taxon>Neognathae</taxon>
        <taxon>Neoaves</taxon>
        <taxon>Columbimorphae</taxon>
        <taxon>Columbiformes</taxon>
        <taxon>Columbidae</taxon>
        <taxon>Patagioenas</taxon>
    </lineage>
</organism>
<protein>
    <submittedName>
        <fullName evidence="2">Uncharacterized protein</fullName>
    </submittedName>
</protein>
<dbReference type="EMBL" id="LSYS01001584">
    <property type="protein sequence ID" value="OPJ88202.1"/>
    <property type="molecule type" value="Genomic_DNA"/>
</dbReference>
<comment type="caution">
    <text evidence="2">The sequence shown here is derived from an EMBL/GenBank/DDBJ whole genome shotgun (WGS) entry which is preliminary data.</text>
</comment>
<sequence length="70" mass="7716">MVSETTVGDRHGGRDAGMAHSHLQQQHQLWSTGASKRSRTCTRTSVCENTDALPGPQPLILMEKLSWRGN</sequence>
<name>A0A1V4KUW6_PATFA</name>
<dbReference type="AlphaFoldDB" id="A0A1V4KUW6"/>
<evidence type="ECO:0000313" key="2">
    <source>
        <dbReference type="EMBL" id="OPJ88202.1"/>
    </source>
</evidence>
<evidence type="ECO:0000256" key="1">
    <source>
        <dbReference type="SAM" id="MobiDB-lite"/>
    </source>
</evidence>
<dbReference type="Proteomes" id="UP000190648">
    <property type="component" value="Unassembled WGS sequence"/>
</dbReference>